<reference evidence="18" key="1">
    <citation type="submission" date="2017-01" db="EMBL/GenBank/DDBJ databases">
        <authorList>
            <person name="Wang Y."/>
            <person name="White M."/>
            <person name="Kvist S."/>
            <person name="Moncalvo J.-M."/>
        </authorList>
    </citation>
    <scope>NUCLEOTIDE SEQUENCE [LARGE SCALE GENOMIC DNA]</scope>
    <source>
        <strain evidence="18">ID-206-W2</strain>
    </source>
</reference>
<proteinExistence type="inferred from homology"/>
<feature type="transmembrane region" description="Helical" evidence="14">
    <location>
        <begin position="203"/>
        <end position="220"/>
    </location>
</feature>
<keyword evidence="7 14" id="KW-0812">Transmembrane</keyword>
<feature type="transmembrane region" description="Helical" evidence="14">
    <location>
        <begin position="64"/>
        <end position="83"/>
    </location>
</feature>
<feature type="transmembrane region" description="Helical" evidence="14">
    <location>
        <begin position="142"/>
        <end position="164"/>
    </location>
</feature>
<dbReference type="EC" id="2.4.1.109" evidence="4 14"/>
<feature type="transmembrane region" description="Helical" evidence="14">
    <location>
        <begin position="232"/>
        <end position="262"/>
    </location>
</feature>
<dbReference type="SUPFAM" id="SSF82109">
    <property type="entry name" value="MIR domain"/>
    <property type="match status" value="1"/>
</dbReference>
<dbReference type="InterPro" id="IPR027005">
    <property type="entry name" value="PMT-like"/>
</dbReference>
<keyword evidence="6 14" id="KW-0808">Transferase</keyword>
<keyword evidence="5 14" id="KW-0328">Glycosyltransferase</keyword>
<feature type="domain" description="MIR" evidence="16">
    <location>
        <begin position="479"/>
        <end position="535"/>
    </location>
</feature>
<evidence type="ECO:0000256" key="15">
    <source>
        <dbReference type="SAM" id="MobiDB-lite"/>
    </source>
</evidence>
<dbReference type="Proteomes" id="UP000187429">
    <property type="component" value="Unassembled WGS sequence"/>
</dbReference>
<keyword evidence="11 14" id="KW-0472">Membrane</keyword>
<evidence type="ECO:0000259" key="16">
    <source>
        <dbReference type="PROSITE" id="PS50919"/>
    </source>
</evidence>
<comment type="catalytic activity">
    <reaction evidence="13 14">
        <text>a di-trans,poly-cis-dolichyl beta-D-mannosyl phosphate + L-seryl-[protein] = 3-O-(alpha-D-mannosyl)-L-seryl-[protein] + a di-trans,poly-cis-dolichyl phosphate + H(+)</text>
        <dbReference type="Rhea" id="RHEA:17377"/>
        <dbReference type="Rhea" id="RHEA-COMP:9863"/>
        <dbReference type="Rhea" id="RHEA-COMP:13546"/>
        <dbReference type="Rhea" id="RHEA-COMP:19498"/>
        <dbReference type="Rhea" id="RHEA-COMP:19501"/>
        <dbReference type="ChEBI" id="CHEBI:15378"/>
        <dbReference type="ChEBI" id="CHEBI:29999"/>
        <dbReference type="ChEBI" id="CHEBI:57683"/>
        <dbReference type="ChEBI" id="CHEBI:58211"/>
        <dbReference type="ChEBI" id="CHEBI:137321"/>
        <dbReference type="EC" id="2.4.1.109"/>
    </reaction>
</comment>
<feature type="transmembrane region" description="Helical" evidence="14">
    <location>
        <begin position="614"/>
        <end position="635"/>
    </location>
</feature>
<comment type="pathway">
    <text evidence="2 14">Protein modification; protein glycosylation.</text>
</comment>
<feature type="transmembrane region" description="Helical" evidence="14">
    <location>
        <begin position="176"/>
        <end position="197"/>
    </location>
</feature>
<dbReference type="Pfam" id="PF16192">
    <property type="entry name" value="PMT_4TMC"/>
    <property type="match status" value="2"/>
</dbReference>
<dbReference type="Pfam" id="PF02366">
    <property type="entry name" value="PMT"/>
    <property type="match status" value="1"/>
</dbReference>
<organism evidence="17 18">
    <name type="scientific">Smittium culicis</name>
    <dbReference type="NCBI Taxonomy" id="133412"/>
    <lineage>
        <taxon>Eukaryota</taxon>
        <taxon>Fungi</taxon>
        <taxon>Fungi incertae sedis</taxon>
        <taxon>Zoopagomycota</taxon>
        <taxon>Kickxellomycotina</taxon>
        <taxon>Harpellomycetes</taxon>
        <taxon>Harpellales</taxon>
        <taxon>Legeriomycetaceae</taxon>
        <taxon>Smittium</taxon>
    </lineage>
</organism>
<comment type="catalytic activity">
    <reaction evidence="12 14">
        <text>a di-trans,poly-cis-dolichyl beta-D-mannosyl phosphate + L-threonyl-[protein] = 3-O-(alpha-D-mannosyl)-L-threonyl-[protein] + a di-trans,poly-cis-dolichyl phosphate + H(+)</text>
        <dbReference type="Rhea" id="RHEA:53396"/>
        <dbReference type="Rhea" id="RHEA-COMP:11060"/>
        <dbReference type="Rhea" id="RHEA-COMP:13547"/>
        <dbReference type="Rhea" id="RHEA-COMP:19498"/>
        <dbReference type="Rhea" id="RHEA-COMP:19501"/>
        <dbReference type="ChEBI" id="CHEBI:15378"/>
        <dbReference type="ChEBI" id="CHEBI:30013"/>
        <dbReference type="ChEBI" id="CHEBI:57683"/>
        <dbReference type="ChEBI" id="CHEBI:58211"/>
        <dbReference type="ChEBI" id="CHEBI:137323"/>
        <dbReference type="EC" id="2.4.1.109"/>
    </reaction>
</comment>
<evidence type="ECO:0000256" key="2">
    <source>
        <dbReference type="ARBA" id="ARBA00004922"/>
    </source>
</evidence>
<name>A0A1R1YKS8_9FUNG</name>
<dbReference type="PROSITE" id="PS50919">
    <property type="entry name" value="MIR"/>
    <property type="match status" value="2"/>
</dbReference>
<feature type="transmembrane region" description="Helical" evidence="14">
    <location>
        <begin position="282"/>
        <end position="302"/>
    </location>
</feature>
<evidence type="ECO:0000256" key="6">
    <source>
        <dbReference type="ARBA" id="ARBA00022679"/>
    </source>
</evidence>
<feature type="transmembrane region" description="Helical" evidence="14">
    <location>
        <begin position="783"/>
        <end position="811"/>
    </location>
</feature>
<keyword evidence="9 14" id="KW-0256">Endoplasmic reticulum</keyword>
<feature type="region of interest" description="Disordered" evidence="15">
    <location>
        <begin position="20"/>
        <end position="39"/>
    </location>
</feature>
<feature type="transmembrane region" description="Helical" evidence="14">
    <location>
        <begin position="743"/>
        <end position="763"/>
    </location>
</feature>
<evidence type="ECO:0000256" key="9">
    <source>
        <dbReference type="ARBA" id="ARBA00022824"/>
    </source>
</evidence>
<evidence type="ECO:0000256" key="10">
    <source>
        <dbReference type="ARBA" id="ARBA00022989"/>
    </source>
</evidence>
<dbReference type="InterPro" id="IPR036300">
    <property type="entry name" value="MIR_dom_sf"/>
</dbReference>
<dbReference type="AlphaFoldDB" id="A0A1R1YKS8"/>
<dbReference type="OrthoDB" id="292747at2759"/>
<evidence type="ECO:0000256" key="12">
    <source>
        <dbReference type="ARBA" id="ARBA00045085"/>
    </source>
</evidence>
<feature type="domain" description="MIR" evidence="16">
    <location>
        <begin position="336"/>
        <end position="390"/>
    </location>
</feature>
<dbReference type="SMART" id="SM00472">
    <property type="entry name" value="MIR"/>
    <property type="match status" value="3"/>
</dbReference>
<accession>A0A1R1YKS8</accession>
<evidence type="ECO:0000256" key="1">
    <source>
        <dbReference type="ARBA" id="ARBA00004477"/>
    </source>
</evidence>
<dbReference type="PANTHER" id="PTHR10050:SF46">
    <property type="entry name" value="PROTEIN O-MANNOSYL-TRANSFERASE 2"/>
    <property type="match status" value="1"/>
</dbReference>
<evidence type="ECO:0000313" key="17">
    <source>
        <dbReference type="EMBL" id="OMJ27512.1"/>
    </source>
</evidence>
<comment type="caution">
    <text evidence="17">The sequence shown here is derived from an EMBL/GenBank/DDBJ whole genome shotgun (WGS) entry which is preliminary data.</text>
</comment>
<evidence type="ECO:0000256" key="3">
    <source>
        <dbReference type="ARBA" id="ARBA00007222"/>
    </source>
</evidence>
<keyword evidence="10 14" id="KW-1133">Transmembrane helix</keyword>
<evidence type="ECO:0000256" key="14">
    <source>
        <dbReference type="RuleBase" id="RU367007"/>
    </source>
</evidence>
<evidence type="ECO:0000256" key="5">
    <source>
        <dbReference type="ARBA" id="ARBA00022676"/>
    </source>
</evidence>
<comment type="similarity">
    <text evidence="3 14">Belongs to the glycosyltransferase 39 family.</text>
</comment>
<dbReference type="GO" id="GO:0004169">
    <property type="term" value="F:dolichyl-phosphate-mannose-protein mannosyltransferase activity"/>
    <property type="evidence" value="ECO:0007669"/>
    <property type="project" value="UniProtKB-UniRule"/>
</dbReference>
<dbReference type="GO" id="GO:0005789">
    <property type="term" value="C:endoplasmic reticulum membrane"/>
    <property type="evidence" value="ECO:0007669"/>
    <property type="project" value="UniProtKB-SubCell"/>
</dbReference>
<protein>
    <recommendedName>
        <fullName evidence="4 14">Dolichyl-phosphate-mannose--protein mannosyltransferase</fullName>
        <ecNumber evidence="4 14">2.4.1.109</ecNumber>
    </recommendedName>
</protein>
<comment type="function">
    <text evidence="14">Transfers mannose from Dol-P-mannose to Ser or Thr residues on proteins.</text>
</comment>
<gene>
    <name evidence="17" type="ORF">AYI69_g3052</name>
</gene>
<comment type="subcellular location">
    <subcellularLocation>
        <location evidence="1 14">Endoplasmic reticulum membrane</location>
        <topology evidence="1 14">Multi-pass membrane protein</topology>
    </subcellularLocation>
</comment>
<dbReference type="PANTHER" id="PTHR10050">
    <property type="entry name" value="DOLICHYL-PHOSPHATE-MANNOSE--PROTEIN MANNOSYLTRANSFERASE"/>
    <property type="match status" value="1"/>
</dbReference>
<dbReference type="Pfam" id="PF02815">
    <property type="entry name" value="MIR"/>
    <property type="match status" value="1"/>
</dbReference>
<keyword evidence="8" id="KW-0677">Repeat</keyword>
<dbReference type="Gene3D" id="2.80.10.50">
    <property type="match status" value="1"/>
</dbReference>
<evidence type="ECO:0000313" key="18">
    <source>
        <dbReference type="Proteomes" id="UP000187429"/>
    </source>
</evidence>
<evidence type="ECO:0000256" key="13">
    <source>
        <dbReference type="ARBA" id="ARBA00045102"/>
    </source>
</evidence>
<dbReference type="InterPro" id="IPR032421">
    <property type="entry name" value="PMT_4TMC"/>
</dbReference>
<dbReference type="UniPathway" id="UPA00378"/>
<evidence type="ECO:0000256" key="11">
    <source>
        <dbReference type="ARBA" id="ARBA00023136"/>
    </source>
</evidence>
<evidence type="ECO:0000256" key="8">
    <source>
        <dbReference type="ARBA" id="ARBA00022737"/>
    </source>
</evidence>
<evidence type="ECO:0000256" key="7">
    <source>
        <dbReference type="ARBA" id="ARBA00022692"/>
    </source>
</evidence>
<feature type="transmembrane region" description="Helical" evidence="14">
    <location>
        <begin position="711"/>
        <end position="731"/>
    </location>
</feature>
<evidence type="ECO:0000256" key="4">
    <source>
        <dbReference type="ARBA" id="ARBA00012839"/>
    </source>
</evidence>
<sequence>MSNITRRRPRVLLEDEYSSSSDYSLGKNHLHTSKEEKPNKELRTPKKFNIFGYSNDFSMDKYDYLSLAILTALSLFTRLYQIGKRDQVTWDESHFGKFGAYYLNRTFYHDVHPPLAKMLVGLAELIAGHNGTFGFKGKYPNYVNYTFMRVQIAMYGIFLVPIAYVTLRAMNLRKKYCLLGAIFILFDNALCVMSRFILLDEPLLFFTGTSLMFAVLFFTCSHKSFSKKWYVYLILTGFNLGCVLSSKWVGLFCVALVGLATVEDLFEKFGDLQMDTITHAKHWGSRVVGLIIIPLSVYMLCFKIHFIILNKSGTGDKDMFPAFQVHLKGNHLSHQPYLIALGSEISIRSMQSGAGYLHSHSSKYPSGSLRQQVTCYGFDDNNSKFIIEGVDEPIGFNYTKPNDGTDKLPSPQYVLENQYVRLFHQNTKQYLTADNSYNSIVEAKHKEVSCIDPNKHKNVNSDIYTWQFVFVKDSGVIQSNKLKTISVVFMLKNKATGMYLSAPGSRYPPWGFDQSVVVAQKEPTSNAVEWVVERHATPLLADTAINVKKPSFLKSFIYLNFQMAKTNNGLVPDREKYNHLESDPITWPFLIFPMRLNGSWHNGEIKYYQIGNPFTWWSSTVGTIMFPLTLLILIANSKRNAKNVDKSSSLTSTADLMNSSDGLFSDEKIGSPIFSARSSSNSAISRDVNICNRGYLNSTELCELYWNQGKLLWFGWFLHYMPFFLMGRVTYMHHYLPAQYFSYLLLAFELEFFSTHFIPLLLGSNSPSVSSGPSKATKKISKFVPILVFSLYLALSITGFLIFMPFTFGYIRDSKSLKYRQWLSTWNIYDSYHKM</sequence>
<dbReference type="EMBL" id="LSSM01000971">
    <property type="protein sequence ID" value="OMJ27512.1"/>
    <property type="molecule type" value="Genomic_DNA"/>
</dbReference>
<dbReference type="InterPro" id="IPR003342">
    <property type="entry name" value="ArnT-like_N"/>
</dbReference>
<dbReference type="InterPro" id="IPR016093">
    <property type="entry name" value="MIR_motif"/>
</dbReference>
<keyword evidence="18" id="KW-1185">Reference proteome</keyword>